<proteinExistence type="predicted"/>
<evidence type="ECO:0000313" key="1">
    <source>
        <dbReference type="EMBL" id="UGS35754.1"/>
    </source>
</evidence>
<dbReference type="KEGG" id="sbae:DSM104329_02149"/>
<gene>
    <name evidence="1" type="ORF">DSM104329_02149</name>
</gene>
<dbReference type="RefSeq" id="WP_259315436.1">
    <property type="nucleotide sequence ID" value="NZ_CP087164.1"/>
</dbReference>
<organism evidence="1 2">
    <name type="scientific">Capillimicrobium parvum</name>
    <dbReference type="NCBI Taxonomy" id="2884022"/>
    <lineage>
        <taxon>Bacteria</taxon>
        <taxon>Bacillati</taxon>
        <taxon>Actinomycetota</taxon>
        <taxon>Thermoleophilia</taxon>
        <taxon>Solirubrobacterales</taxon>
        <taxon>Capillimicrobiaceae</taxon>
        <taxon>Capillimicrobium</taxon>
    </lineage>
</organism>
<dbReference type="Proteomes" id="UP001162834">
    <property type="component" value="Chromosome"/>
</dbReference>
<accession>A0A9E6XWI5</accession>
<dbReference type="EMBL" id="CP087164">
    <property type="protein sequence ID" value="UGS35754.1"/>
    <property type="molecule type" value="Genomic_DNA"/>
</dbReference>
<sequence>MKTMTLKELAEHLQALKASREQDLDEFLTDLLVHSYPTKTIQNA</sequence>
<protein>
    <submittedName>
        <fullName evidence="1">Uncharacterized protein</fullName>
    </submittedName>
</protein>
<reference evidence="1" key="1">
    <citation type="journal article" date="2022" name="Int. J. Syst. Evol. Microbiol.">
        <title>Pseudomonas aegrilactucae sp. nov. and Pseudomonas morbosilactucae sp. nov., pathogens causing bacterial rot of lettuce in Japan.</title>
        <authorList>
            <person name="Sawada H."/>
            <person name="Fujikawa T."/>
            <person name="Satou M."/>
        </authorList>
    </citation>
    <scope>NUCLEOTIDE SEQUENCE</scope>
    <source>
        <strain evidence="1">0166_1</strain>
    </source>
</reference>
<dbReference type="AlphaFoldDB" id="A0A9E6XWI5"/>
<name>A0A9E6XWI5_9ACTN</name>
<keyword evidence="2" id="KW-1185">Reference proteome</keyword>
<evidence type="ECO:0000313" key="2">
    <source>
        <dbReference type="Proteomes" id="UP001162834"/>
    </source>
</evidence>